<evidence type="ECO:0000313" key="1">
    <source>
        <dbReference type="EMBL" id="AWN05544.1"/>
    </source>
</evidence>
<gene>
    <name evidence="1" type="primary">51</name>
    <name evidence="1" type="ORF">SEA_PASCHALIS_51</name>
</gene>
<reference evidence="1 2" key="1">
    <citation type="submission" date="2018-04" db="EMBL/GenBank/DDBJ databases">
        <authorList>
            <person name="Paschalis M.I."/>
            <person name="Cheong D.K."/>
            <person name="Petit-Frere T."/>
            <person name="Stoner K.N."/>
            <person name="Veracka M."/>
            <person name="Ewers R.M."/>
            <person name="Maciver D.B."/>
            <person name="Santiago X."/>
            <person name="Nichols C.D."/>
            <person name="Scaff D.S."/>
            <person name="Osorio S.M."/>
            <person name="Mercado F.J."/>
            <person name="Tamondong K.G."/>
            <person name="Lee J."/>
            <person name="Nicholson R.L."/>
            <person name="Antonucci M.K."/>
            <person name="Anger G.K."/>
            <person name="Washington J.M."/>
            <person name="Garlena R.A."/>
            <person name="Russell D.A."/>
            <person name="Pope W.H."/>
            <person name="Jacobs-Sera D."/>
            <person name="Hendrix R.W."/>
            <person name="Hatfull G.F."/>
        </authorList>
    </citation>
    <scope>NUCLEOTIDE SEQUENCE [LARGE SCALE GENOMIC DNA]</scope>
</reference>
<organism evidence="1 2">
    <name type="scientific">Microbacterium phage Paschalis</name>
    <dbReference type="NCBI Taxonomy" id="2992928"/>
    <lineage>
        <taxon>Viruses</taxon>
        <taxon>Duplodnaviria</taxon>
        <taxon>Heunggongvirae</taxon>
        <taxon>Uroviricota</taxon>
        <taxon>Caudoviricetes</taxon>
        <taxon>Hodgkinviridae</taxon>
        <taxon>Quhwahvirus</taxon>
        <taxon>Quhwahvirus paschalis</taxon>
    </lineage>
</organism>
<proteinExistence type="predicted"/>
<keyword evidence="2" id="KW-1185">Reference proteome</keyword>
<evidence type="ECO:0000313" key="2">
    <source>
        <dbReference type="Proteomes" id="UP000246726"/>
    </source>
</evidence>
<dbReference type="RefSeq" id="YP_009801898.1">
    <property type="nucleotide sequence ID" value="NC_047976.1"/>
</dbReference>
<dbReference type="GeneID" id="54992426"/>
<protein>
    <recommendedName>
        <fullName evidence="3">Helix-turn-helix DNA binding domain protein</fullName>
    </recommendedName>
</protein>
<accession>A0A2U8UP94</accession>
<evidence type="ECO:0008006" key="3">
    <source>
        <dbReference type="Google" id="ProtNLM"/>
    </source>
</evidence>
<name>A0A2U8UP94_9CAUD</name>
<sequence length="84" mass="9388">MTGSLIPDLPAWVVDIIEARAQATGMSYDEALLASLNVQALDPLAQTLGWAAERGIPHKVIARRTHYSRRTVEDAASRYKRRNR</sequence>
<dbReference type="Proteomes" id="UP000246726">
    <property type="component" value="Segment"/>
</dbReference>
<dbReference type="EMBL" id="MH155873">
    <property type="protein sequence ID" value="AWN05544.1"/>
    <property type="molecule type" value="Genomic_DNA"/>
</dbReference>